<dbReference type="AlphaFoldDB" id="A0AAN9U3U3"/>
<accession>A0AAN9U3U3</accession>
<reference evidence="5 6" key="1">
    <citation type="submission" date="2024-02" db="EMBL/GenBank/DDBJ databases">
        <title>De novo assembly and annotation of 12 fungi associated with fruit tree decline syndrome in Ontario, Canada.</title>
        <authorList>
            <person name="Sulman M."/>
            <person name="Ellouze W."/>
            <person name="Ilyukhin E."/>
        </authorList>
    </citation>
    <scope>NUCLEOTIDE SEQUENCE [LARGE SCALE GENOMIC DNA]</scope>
    <source>
        <strain evidence="5 6">M11/M66-122</strain>
    </source>
</reference>
<dbReference type="InterPro" id="IPR045010">
    <property type="entry name" value="MDR_fam"/>
</dbReference>
<dbReference type="Proteomes" id="UP001320420">
    <property type="component" value="Unassembled WGS sequence"/>
</dbReference>
<evidence type="ECO:0000256" key="1">
    <source>
        <dbReference type="ARBA" id="ARBA00023002"/>
    </source>
</evidence>
<dbReference type="InterPro" id="IPR013149">
    <property type="entry name" value="ADH-like_C"/>
</dbReference>
<organism evidence="5 6">
    <name type="scientific">Diatrype stigma</name>
    <dbReference type="NCBI Taxonomy" id="117547"/>
    <lineage>
        <taxon>Eukaryota</taxon>
        <taxon>Fungi</taxon>
        <taxon>Dikarya</taxon>
        <taxon>Ascomycota</taxon>
        <taxon>Pezizomycotina</taxon>
        <taxon>Sordariomycetes</taxon>
        <taxon>Xylariomycetidae</taxon>
        <taxon>Xylariales</taxon>
        <taxon>Diatrypaceae</taxon>
        <taxon>Diatrype</taxon>
    </lineage>
</organism>
<evidence type="ECO:0000313" key="5">
    <source>
        <dbReference type="EMBL" id="KAK7738305.1"/>
    </source>
</evidence>
<dbReference type="SMART" id="SM00829">
    <property type="entry name" value="PKS_ER"/>
    <property type="match status" value="1"/>
</dbReference>
<dbReference type="Pfam" id="PF00107">
    <property type="entry name" value="ADH_zinc_N"/>
    <property type="match status" value="1"/>
</dbReference>
<dbReference type="InterPro" id="IPR020843">
    <property type="entry name" value="ER"/>
</dbReference>
<dbReference type="SUPFAM" id="SSF51735">
    <property type="entry name" value="NAD(P)-binding Rossmann-fold domains"/>
    <property type="match status" value="1"/>
</dbReference>
<dbReference type="Gene3D" id="3.90.180.10">
    <property type="entry name" value="Medium-chain alcohol dehydrogenases, catalytic domain"/>
    <property type="match status" value="1"/>
</dbReference>
<dbReference type="GO" id="GO:0016628">
    <property type="term" value="F:oxidoreductase activity, acting on the CH-CH group of donors, NAD or NADP as acceptor"/>
    <property type="evidence" value="ECO:0007669"/>
    <property type="project" value="InterPro"/>
</dbReference>
<sequence length="354" mass="37132">MARENLSIRLAERPTDNIIPGKTFKQVREPAPTADDLKDNEILVEALYLSLDPAMRGWLNDTRSYVPPVAIGEIMRGATVSRVLASKNASVKVGDLVTATTGWQEVAIVAPPNFDVVTVPAGTSPADAIGVLGWTGLTAYFGLSKIGHPGPGDTVVVSGAAGATGSVAGQIAKLRGAKRVVGIAGSEDKCRWLTAELGFDAAVNYKSATFAKDLAAATPDYVNVYWDNVGGPVLEAVLARAAPRARFVMCGSISGYNNPGKGAPGAGIRNLAIVTAQRVRMEGFIVFDYAGEYAAAREEIARWLAEGKLKHKKTIVPGGLQAADSAILKLFDGSNYGKLLVEVKPLEAGGASRL</sequence>
<feature type="domain" description="Enoyl reductase (ER)" evidence="4">
    <location>
        <begin position="22"/>
        <end position="341"/>
    </location>
</feature>
<dbReference type="InterPro" id="IPR011032">
    <property type="entry name" value="GroES-like_sf"/>
</dbReference>
<evidence type="ECO:0000256" key="3">
    <source>
        <dbReference type="ARBA" id="ARBA00083301"/>
    </source>
</evidence>
<comment type="caution">
    <text evidence="5">The sequence shown here is derived from an EMBL/GenBank/DDBJ whole genome shotgun (WGS) entry which is preliminary data.</text>
</comment>
<dbReference type="InterPro" id="IPR041694">
    <property type="entry name" value="ADH_N_2"/>
</dbReference>
<dbReference type="InterPro" id="IPR036291">
    <property type="entry name" value="NAD(P)-bd_dom_sf"/>
</dbReference>
<name>A0AAN9U3U3_9PEZI</name>
<gene>
    <name evidence="5" type="ORF">SLS62_011410</name>
</gene>
<keyword evidence="6" id="KW-1185">Reference proteome</keyword>
<dbReference type="EMBL" id="JAKJXP020000213">
    <property type="protein sequence ID" value="KAK7738305.1"/>
    <property type="molecule type" value="Genomic_DNA"/>
</dbReference>
<dbReference type="Gene3D" id="3.40.50.720">
    <property type="entry name" value="NAD(P)-binding Rossmann-like Domain"/>
    <property type="match status" value="1"/>
</dbReference>
<evidence type="ECO:0000259" key="4">
    <source>
        <dbReference type="SMART" id="SM00829"/>
    </source>
</evidence>
<dbReference type="CDD" id="cd05288">
    <property type="entry name" value="PGDH"/>
    <property type="match status" value="1"/>
</dbReference>
<evidence type="ECO:0000256" key="2">
    <source>
        <dbReference type="ARBA" id="ARBA00069006"/>
    </source>
</evidence>
<dbReference type="PANTHER" id="PTHR43205">
    <property type="entry name" value="PROSTAGLANDIN REDUCTASE"/>
    <property type="match status" value="1"/>
</dbReference>
<evidence type="ECO:0000313" key="6">
    <source>
        <dbReference type="Proteomes" id="UP001320420"/>
    </source>
</evidence>
<proteinExistence type="predicted"/>
<dbReference type="PANTHER" id="PTHR43205:SF42">
    <property type="entry name" value="ALCOHOL DEHYDROGENASE, ZINC-CONTAINING (AFU_ORTHOLOGUE AFUA_7G04530)"/>
    <property type="match status" value="1"/>
</dbReference>
<dbReference type="Pfam" id="PF16884">
    <property type="entry name" value="ADH_N_2"/>
    <property type="match status" value="1"/>
</dbReference>
<dbReference type="SUPFAM" id="SSF50129">
    <property type="entry name" value="GroES-like"/>
    <property type="match status" value="1"/>
</dbReference>
<dbReference type="FunFam" id="3.40.50.720:FF:000121">
    <property type="entry name" value="Prostaglandin reductase 2"/>
    <property type="match status" value="1"/>
</dbReference>
<protein>
    <recommendedName>
        <fullName evidence="2">Dehydrogenase FUB6</fullName>
    </recommendedName>
    <alternativeName>
        <fullName evidence="3">Fusaric acid biosynthesis protein 6</fullName>
    </alternativeName>
</protein>
<keyword evidence="1" id="KW-0560">Oxidoreductase</keyword>